<name>A0A1F7W7B4_9BACT</name>
<dbReference type="AlphaFoldDB" id="A0A1F7W7B4"/>
<evidence type="ECO:0000313" key="1">
    <source>
        <dbReference type="EMBL" id="OGL97994.1"/>
    </source>
</evidence>
<protein>
    <submittedName>
        <fullName evidence="1">Uncharacterized protein</fullName>
    </submittedName>
</protein>
<comment type="caution">
    <text evidence="1">The sequence shown here is derived from an EMBL/GenBank/DDBJ whole genome shotgun (WGS) entry which is preliminary data.</text>
</comment>
<evidence type="ECO:0000313" key="2">
    <source>
        <dbReference type="Proteomes" id="UP000177331"/>
    </source>
</evidence>
<proteinExistence type="predicted"/>
<reference evidence="1 2" key="1">
    <citation type="journal article" date="2016" name="Nat. Commun.">
        <title>Thousands of microbial genomes shed light on interconnected biogeochemical processes in an aquifer system.</title>
        <authorList>
            <person name="Anantharaman K."/>
            <person name="Brown C.T."/>
            <person name="Hug L.A."/>
            <person name="Sharon I."/>
            <person name="Castelle C.J."/>
            <person name="Probst A.J."/>
            <person name="Thomas B.C."/>
            <person name="Singh A."/>
            <person name="Wilkins M.J."/>
            <person name="Karaoz U."/>
            <person name="Brodie E.L."/>
            <person name="Williams K.H."/>
            <person name="Hubbard S.S."/>
            <person name="Banfield J.F."/>
        </authorList>
    </citation>
    <scope>NUCLEOTIDE SEQUENCE [LARGE SCALE GENOMIC DNA]</scope>
</reference>
<dbReference type="EMBL" id="MGFD01000032">
    <property type="protein sequence ID" value="OGL97994.1"/>
    <property type="molecule type" value="Genomic_DNA"/>
</dbReference>
<dbReference type="STRING" id="1802421.A2318_01930"/>
<organism evidence="1 2">
    <name type="scientific">Candidatus Uhrbacteria bacterium RIFOXYB2_FULL_45_11</name>
    <dbReference type="NCBI Taxonomy" id="1802421"/>
    <lineage>
        <taxon>Bacteria</taxon>
        <taxon>Candidatus Uhriibacteriota</taxon>
    </lineage>
</organism>
<sequence length="218" mass="24360">MPNRAEDVRLIHVLREAKVLVNVDGRKLNAPNGVIPIVCPDCDQAADIDGHIHKLLDESGGRVRLHSLKQHGGGMLISEACPLDREFSIDRYLLKHIGVARSLKDINTIILFVHAPCGAAQLEGLSVVEILYHVVEAKKRVKGMWPNDLISCYIHVDYANEKKRTYFLSRKAFEQWFAENNGEQYVKHMNQTNGFDSGLAPAAELFIHPTSPFAPVTS</sequence>
<dbReference type="Proteomes" id="UP000177331">
    <property type="component" value="Unassembled WGS sequence"/>
</dbReference>
<gene>
    <name evidence="1" type="ORF">A2318_01930</name>
</gene>
<accession>A0A1F7W7B4</accession>